<dbReference type="GO" id="GO:1990380">
    <property type="term" value="F:K48-linked deubiquitinase activity"/>
    <property type="evidence" value="ECO:0007669"/>
    <property type="project" value="InterPro"/>
</dbReference>
<dbReference type="AlphaFoldDB" id="A0A7S2WB12"/>
<dbReference type="GO" id="GO:0004843">
    <property type="term" value="F:cysteine-type deubiquitinase activity"/>
    <property type="evidence" value="ECO:0007669"/>
    <property type="project" value="UniProtKB-EC"/>
</dbReference>
<evidence type="ECO:0000256" key="2">
    <source>
        <dbReference type="SAM" id="MobiDB-lite"/>
    </source>
</evidence>
<evidence type="ECO:0000256" key="1">
    <source>
        <dbReference type="ARBA" id="ARBA00011074"/>
    </source>
</evidence>
<gene>
    <name evidence="4" type="ORF">EANT1437_LOCUS8765</name>
</gene>
<dbReference type="PANTHER" id="PTHR12473:SF8">
    <property type="entry name" value="UBIQUITIN CARBOXYL-TERMINAL HYDROLASE MINDY-4-RELATED"/>
    <property type="match status" value="1"/>
</dbReference>
<comment type="similarity">
    <text evidence="1">Belongs to the MINDY deubiquitinase family. FAM188 subfamily.</text>
</comment>
<evidence type="ECO:0000313" key="4">
    <source>
        <dbReference type="EMBL" id="CAD9677650.1"/>
    </source>
</evidence>
<dbReference type="EMBL" id="HBHI01017054">
    <property type="protein sequence ID" value="CAD9677650.1"/>
    <property type="molecule type" value="Transcribed_RNA"/>
</dbReference>
<feature type="region of interest" description="Disordered" evidence="2">
    <location>
        <begin position="467"/>
        <end position="495"/>
    </location>
</feature>
<organism evidence="4">
    <name type="scientific">Eucampia antarctica</name>
    <dbReference type="NCBI Taxonomy" id="49252"/>
    <lineage>
        <taxon>Eukaryota</taxon>
        <taxon>Sar</taxon>
        <taxon>Stramenopiles</taxon>
        <taxon>Ochrophyta</taxon>
        <taxon>Bacillariophyta</taxon>
        <taxon>Mediophyceae</taxon>
        <taxon>Biddulphiophycidae</taxon>
        <taxon>Hemiaulales</taxon>
        <taxon>Hemiaulaceae</taxon>
        <taxon>Eucampia</taxon>
    </lineage>
</organism>
<dbReference type="GO" id="GO:0006508">
    <property type="term" value="P:proteolysis"/>
    <property type="evidence" value="ECO:0007669"/>
    <property type="project" value="UniProtKB-KW"/>
</dbReference>
<reference evidence="4" key="1">
    <citation type="submission" date="2021-01" db="EMBL/GenBank/DDBJ databases">
        <authorList>
            <person name="Corre E."/>
            <person name="Pelletier E."/>
            <person name="Niang G."/>
            <person name="Scheremetjew M."/>
            <person name="Finn R."/>
            <person name="Kale V."/>
            <person name="Holt S."/>
            <person name="Cochrane G."/>
            <person name="Meng A."/>
            <person name="Brown T."/>
            <person name="Cohen L."/>
        </authorList>
    </citation>
    <scope>NUCLEOTIDE SEQUENCE</scope>
    <source>
        <strain evidence="4">CCMP1452</strain>
    </source>
</reference>
<sequence length="570" mass="63288">MEEVKQEAISVREWEECGSCLYDSKITPMQGWEDEGMIWGKHSSSSFLRQYNGGPCGVLMSIQAEYLVQYLFLSSESNSISDLLSEEENDISSSSSFSVSGSIMSEKKKLCWANAMATMLVRASSNNNVILLVLRTNRTSRNTESSSIWTNPANFEKITLSDPSKVAQILLQHPTLMSQYTQPGGVLLFAMAMVWTRGKINILQDMDDKTVLITPPFGHVSQELLNLCLTGRAVSNVWDDGHVVGLGGIASNGHVGYLTLLEALRYVQVGSFYKFPQYPIWVIASSTHFTLLFGSSTDILKESTSDQLLITCKREFDKYAAGSQYDGMIETKHLSQLLATFQPQLQSYCEKNNNTYSSLVETLHATLEMPGTNLILWDEFWKTCSRLFMGASLESVLHVPPPSSQITTIGTSERPKTDEELARELQAQFDAELNNNGATSQPTMDYINNDHSGYDAEVSQLTLNNNNNNTNDGNEQITSFRHDNQNTTTSSSSTCGSTFTLYHYNALRGGELSTMEITRLSAEELVGISSQQQLGGSSTRGDLEDVINTKWPSCKITRKNNNYSKPPSID</sequence>
<protein>
    <recommendedName>
        <fullName evidence="3">Deubiquitinating enzyme MINDY-3/4 conserved domain-containing protein</fullName>
    </recommendedName>
</protein>
<dbReference type="InterPro" id="IPR025257">
    <property type="entry name" value="MINDY-3/4_CD"/>
</dbReference>
<dbReference type="PANTHER" id="PTHR12473">
    <property type="entry name" value="UBIQUITIN CARBOXYL-TERMINAL HYDROLASE MINDY-4-RELATED"/>
    <property type="match status" value="1"/>
</dbReference>
<dbReference type="SMART" id="SM01174">
    <property type="entry name" value="DUF4205"/>
    <property type="match status" value="1"/>
</dbReference>
<proteinExistence type="inferred from homology"/>
<dbReference type="Pfam" id="PF13898">
    <property type="entry name" value="MINDY-3_4_CD"/>
    <property type="match status" value="1"/>
</dbReference>
<evidence type="ECO:0000259" key="3">
    <source>
        <dbReference type="SMART" id="SM01174"/>
    </source>
</evidence>
<feature type="domain" description="Deubiquitinating enzyme MINDY-3/4 conserved" evidence="3">
    <location>
        <begin position="12"/>
        <end position="365"/>
    </location>
</feature>
<name>A0A7S2WB12_9STRA</name>
<accession>A0A7S2WB12</accession>
<dbReference type="InterPro" id="IPR039785">
    <property type="entry name" value="MINY3/4"/>
</dbReference>
<dbReference type="GO" id="GO:0071108">
    <property type="term" value="P:protein K48-linked deubiquitination"/>
    <property type="evidence" value="ECO:0007669"/>
    <property type="project" value="InterPro"/>
</dbReference>